<feature type="region of interest" description="Disordered" evidence="1">
    <location>
        <begin position="1"/>
        <end position="29"/>
    </location>
</feature>
<protein>
    <submittedName>
        <fullName evidence="2">Uncharacterized protein</fullName>
    </submittedName>
</protein>
<organism evidence="2 3">
    <name type="scientific">Acidithiobacillus caldus (strain ATCC 51756 / DSM 8584 / KU)</name>
    <dbReference type="NCBI Taxonomy" id="637389"/>
    <lineage>
        <taxon>Bacteria</taxon>
        <taxon>Pseudomonadati</taxon>
        <taxon>Pseudomonadota</taxon>
        <taxon>Acidithiobacillia</taxon>
        <taxon>Acidithiobacillales</taxon>
        <taxon>Acidithiobacillaceae</taxon>
        <taxon>Acidithiobacillus</taxon>
    </lineage>
</organism>
<reference evidence="2 3" key="1">
    <citation type="journal article" date="2009" name="J. Bacteriol.">
        <title>Draft genome sequence of the extremely acidophilic bacterium Acidithiobacillus caldus ATCC 51756 reveals metabolic versatility in the genus Acidithiobacillus.</title>
        <authorList>
            <person name="Valdes J."/>
            <person name="Quatrini R."/>
            <person name="Hallberg K."/>
            <person name="Dopson M."/>
            <person name="Valenzuela P.D."/>
            <person name="Holmes D.S."/>
        </authorList>
    </citation>
    <scope>NUCLEOTIDE SEQUENCE [LARGE SCALE GENOMIC DNA]</scope>
    <source>
        <strain evidence="3">ATCC 51756 / DSM 8584 / KU</strain>
        <plasmid evidence="3">megaPlasmid mpAca1.1</plasmid>
    </source>
</reference>
<evidence type="ECO:0000256" key="1">
    <source>
        <dbReference type="SAM" id="MobiDB-lite"/>
    </source>
</evidence>
<name>A0A059ZYN2_ACICK</name>
<dbReference type="Proteomes" id="UP000005522">
    <property type="component" value="Plasmid megap mpAca1.1"/>
</dbReference>
<evidence type="ECO:0000313" key="2">
    <source>
        <dbReference type="EMBL" id="AIA56625.1"/>
    </source>
</evidence>
<dbReference type="EMBL" id="CP005987">
    <property type="protein sequence ID" value="AIA56625.1"/>
    <property type="molecule type" value="Genomic_DNA"/>
</dbReference>
<proteinExistence type="predicted"/>
<evidence type="ECO:0000313" key="3">
    <source>
        <dbReference type="Proteomes" id="UP000005522"/>
    </source>
</evidence>
<keyword evidence="2" id="KW-0614">Plasmid</keyword>
<dbReference type="KEGG" id="acz:Acaty_m0052"/>
<dbReference type="HOGENOM" id="CLU_3194852_0_0_6"/>
<sequence length="49" mass="5415">MGFVRPESVQGLPKAQKNNKTAAPAPVSRGFVTEYPNQKRFFNIFSATS</sequence>
<geneLocation type="plasmid" evidence="3">
    <name>megaPlasmid mpAca1.1</name>
</geneLocation>
<dbReference type="AlphaFoldDB" id="A0A059ZYN2"/>
<accession>A0A059ZYN2</accession>
<gene>
    <name evidence="2" type="ORF">Acaty_m0052</name>
</gene>